<accession>A0A6H1ZW58</accession>
<protein>
    <submittedName>
        <fullName evidence="2">Putative N-acetylneuraminate synthase</fullName>
    </submittedName>
</protein>
<feature type="domain" description="PseI/NeuA/B-like" evidence="1">
    <location>
        <begin position="20"/>
        <end position="121"/>
    </location>
</feature>
<sequence length="228" mass="25910">MLIAEVGQNWMGEMTKARALIEFAKENGAHLVKFQLYDYNVLYKGHPEVPDVALSFEQAEGLFEYGQEIGIEVFFSVFDLERIKWCEHIGVKRYKIASRSRKDESLIQALVKTGKPLIISMPFGLGSPYLYGVEVKWDTLWCAPLYPSPAIAFSFPEIDFRHTYQGISDHSIGLDVAKIALSRGAKIIEKHLALNHETGVDAPWSMTPSELKELRRFYDVIQELPELG</sequence>
<dbReference type="PANTHER" id="PTHR42966:SF1">
    <property type="entry name" value="SIALIC ACID SYNTHASE"/>
    <property type="match status" value="1"/>
</dbReference>
<feature type="domain" description="PseI/NeuA/B-like" evidence="1">
    <location>
        <begin position="146"/>
        <end position="216"/>
    </location>
</feature>
<dbReference type="PANTHER" id="PTHR42966">
    <property type="entry name" value="N-ACETYLNEURAMINATE SYNTHASE"/>
    <property type="match status" value="1"/>
</dbReference>
<dbReference type="InterPro" id="IPR013785">
    <property type="entry name" value="Aldolase_TIM"/>
</dbReference>
<dbReference type="EMBL" id="MT144280">
    <property type="protein sequence ID" value="QJA51651.1"/>
    <property type="molecule type" value="Genomic_DNA"/>
</dbReference>
<evidence type="ECO:0000259" key="1">
    <source>
        <dbReference type="Pfam" id="PF03102"/>
    </source>
</evidence>
<dbReference type="GO" id="GO:0047444">
    <property type="term" value="F:N-acylneuraminate-9-phosphate synthase activity"/>
    <property type="evidence" value="ECO:0007669"/>
    <property type="project" value="TreeGrafter"/>
</dbReference>
<dbReference type="InterPro" id="IPR051690">
    <property type="entry name" value="PseI-like"/>
</dbReference>
<reference evidence="2" key="1">
    <citation type="submission" date="2020-03" db="EMBL/GenBank/DDBJ databases">
        <title>The deep terrestrial virosphere.</title>
        <authorList>
            <person name="Holmfeldt K."/>
            <person name="Nilsson E."/>
            <person name="Simone D."/>
            <person name="Lopez-Fernandez M."/>
            <person name="Wu X."/>
            <person name="de Brujin I."/>
            <person name="Lundin D."/>
            <person name="Andersson A."/>
            <person name="Bertilsson S."/>
            <person name="Dopson M."/>
        </authorList>
    </citation>
    <scope>NUCLEOTIDE SEQUENCE</scope>
    <source>
        <strain evidence="2">TM448A02238</strain>
    </source>
</reference>
<gene>
    <name evidence="2" type="ORF">TM448A02238_0006</name>
</gene>
<proteinExistence type="predicted"/>
<organism evidence="2">
    <name type="scientific">viral metagenome</name>
    <dbReference type="NCBI Taxonomy" id="1070528"/>
    <lineage>
        <taxon>unclassified sequences</taxon>
        <taxon>metagenomes</taxon>
        <taxon>organismal metagenomes</taxon>
    </lineage>
</organism>
<evidence type="ECO:0000313" key="2">
    <source>
        <dbReference type="EMBL" id="QJA51651.1"/>
    </source>
</evidence>
<dbReference type="AlphaFoldDB" id="A0A6H1ZW58"/>
<dbReference type="Pfam" id="PF03102">
    <property type="entry name" value="NeuB"/>
    <property type="match status" value="2"/>
</dbReference>
<name>A0A6H1ZW58_9ZZZZ</name>
<dbReference type="SUPFAM" id="SSF51569">
    <property type="entry name" value="Aldolase"/>
    <property type="match status" value="1"/>
</dbReference>
<dbReference type="GO" id="GO:0016051">
    <property type="term" value="P:carbohydrate biosynthetic process"/>
    <property type="evidence" value="ECO:0007669"/>
    <property type="project" value="InterPro"/>
</dbReference>
<dbReference type="InterPro" id="IPR013132">
    <property type="entry name" value="PseI/NeuA/B-like_N"/>
</dbReference>
<dbReference type="Gene3D" id="3.20.20.70">
    <property type="entry name" value="Aldolase class I"/>
    <property type="match status" value="1"/>
</dbReference>